<keyword evidence="2" id="KW-0808">Transferase</keyword>
<protein>
    <recommendedName>
        <fullName evidence="6">Glycosidase</fullName>
    </recommendedName>
</protein>
<dbReference type="SUPFAM" id="SSF75005">
    <property type="entry name" value="Arabinanase/levansucrase/invertase"/>
    <property type="match status" value="1"/>
</dbReference>
<accession>A0A3S0APM6</accession>
<keyword evidence="5" id="KW-1185">Reference proteome</keyword>
<dbReference type="AlphaFoldDB" id="A0A3S0APM6"/>
<organism evidence="4 5">
    <name type="scientific">Paenibacillus whitsoniae</name>
    <dbReference type="NCBI Taxonomy" id="2496558"/>
    <lineage>
        <taxon>Bacteria</taxon>
        <taxon>Bacillati</taxon>
        <taxon>Bacillota</taxon>
        <taxon>Bacilli</taxon>
        <taxon>Bacillales</taxon>
        <taxon>Paenibacillaceae</taxon>
        <taxon>Paenibacillus</taxon>
    </lineage>
</organism>
<evidence type="ECO:0008006" key="6">
    <source>
        <dbReference type="Google" id="ProtNLM"/>
    </source>
</evidence>
<reference evidence="4 5" key="1">
    <citation type="submission" date="2018-12" db="EMBL/GenBank/DDBJ databases">
        <title>Bacillus ochoae sp. nov., Paenibacillus whitsoniae sp. nov., Paenibacillus spiritus sp. nov. Isolated from the Mars Exploration Rover during spacecraft assembly.</title>
        <authorList>
            <person name="Seuylemezian A."/>
            <person name="Vaishampayan P."/>
        </authorList>
    </citation>
    <scope>NUCLEOTIDE SEQUENCE [LARGE SCALE GENOMIC DNA]</scope>
    <source>
        <strain evidence="4 5">MER 54</strain>
    </source>
</reference>
<dbReference type="InterPro" id="IPR023296">
    <property type="entry name" value="Glyco_hydro_beta-prop_sf"/>
</dbReference>
<dbReference type="Pfam" id="PF04041">
    <property type="entry name" value="Glyco_hydro_130"/>
    <property type="match status" value="1"/>
</dbReference>
<gene>
    <name evidence="4" type="ORF">EJQ19_12315</name>
</gene>
<evidence type="ECO:0000256" key="2">
    <source>
        <dbReference type="ARBA" id="ARBA00022679"/>
    </source>
</evidence>
<sequence length="410" mass="47206">MKPHFRYSPQPVLEPVPGCEWASQMVLNPAIIRDPASDELHMLFRASGPWSHKRKEGKHDPYPIFLGYAVSRDLGQTWEADFTRPALAPALNEELDDIFITDIHGNRVRDYANGCIEDPRLFLVEDELYLSVACRLFPPGPYWLIDRAPFIDTRNDYVPDWVTETEGNDPFRVAARTNHTVTVLYKVDLEMLKARRYEEAFRYVCPLTEGHVSDNRDVFLFPERMRIDGKRQYVMLHRPMEPALFPQGSQVKKPSIYLAAAEKLEDFATDRATHRLLATSQFHWEDNRIGASWAPIKISDQEWLVSYHGKKDSHFGYTQSFMIVREQDNDFPVVTHRCSERLMYAQQAWEMPTDYPTPCLFTTGGIIVKDELIMSYGAADQKVGMAWVHFAELVAYVKQFDAGGGPHGKK</sequence>
<dbReference type="EMBL" id="RXHU01000033">
    <property type="protein sequence ID" value="RTE09447.1"/>
    <property type="molecule type" value="Genomic_DNA"/>
</dbReference>
<dbReference type="InterPro" id="IPR007184">
    <property type="entry name" value="Mannoside_phosphorylase"/>
</dbReference>
<dbReference type="RefSeq" id="WP_126141522.1">
    <property type="nucleotide sequence ID" value="NZ_RXHU01000033.1"/>
</dbReference>
<dbReference type="PANTHER" id="PTHR34106">
    <property type="entry name" value="GLYCOSIDASE"/>
    <property type="match status" value="1"/>
</dbReference>
<dbReference type="Proteomes" id="UP000276128">
    <property type="component" value="Unassembled WGS sequence"/>
</dbReference>
<comment type="caution">
    <text evidence="4">The sequence shown here is derived from an EMBL/GenBank/DDBJ whole genome shotgun (WGS) entry which is preliminary data.</text>
</comment>
<dbReference type="GO" id="GO:0016757">
    <property type="term" value="F:glycosyltransferase activity"/>
    <property type="evidence" value="ECO:0007669"/>
    <property type="project" value="UniProtKB-KW"/>
</dbReference>
<dbReference type="PANTHER" id="PTHR34106:SF5">
    <property type="entry name" value="GLYCOSIDASE"/>
    <property type="match status" value="1"/>
</dbReference>
<keyword evidence="1" id="KW-0328">Glycosyltransferase</keyword>
<dbReference type="Gene3D" id="2.115.10.20">
    <property type="entry name" value="Glycosyl hydrolase domain, family 43"/>
    <property type="match status" value="1"/>
</dbReference>
<evidence type="ECO:0000256" key="1">
    <source>
        <dbReference type="ARBA" id="ARBA00022676"/>
    </source>
</evidence>
<evidence type="ECO:0000313" key="4">
    <source>
        <dbReference type="EMBL" id="RTE09447.1"/>
    </source>
</evidence>
<comment type="similarity">
    <text evidence="3">Belongs to the glycosyl hydrolase 130 family.</text>
</comment>
<name>A0A3S0APM6_9BACL</name>
<dbReference type="OrthoDB" id="9775877at2"/>
<proteinExistence type="inferred from homology"/>
<evidence type="ECO:0000313" key="5">
    <source>
        <dbReference type="Proteomes" id="UP000276128"/>
    </source>
</evidence>
<evidence type="ECO:0000256" key="3">
    <source>
        <dbReference type="ARBA" id="ARBA00024356"/>
    </source>
</evidence>